<dbReference type="EMBL" id="AMZH03046337">
    <property type="protein sequence ID" value="RRT31140.1"/>
    <property type="molecule type" value="Genomic_DNA"/>
</dbReference>
<comment type="caution">
    <text evidence="1">The sequence shown here is derived from an EMBL/GenBank/DDBJ whole genome shotgun (WGS) entry which is preliminary data.</text>
</comment>
<gene>
    <name evidence="1" type="ORF">B296_00056029</name>
</gene>
<protein>
    <submittedName>
        <fullName evidence="1">Uncharacterized protein</fullName>
    </submittedName>
</protein>
<organism evidence="1 2">
    <name type="scientific">Ensete ventricosum</name>
    <name type="common">Abyssinian banana</name>
    <name type="synonym">Musa ensete</name>
    <dbReference type="NCBI Taxonomy" id="4639"/>
    <lineage>
        <taxon>Eukaryota</taxon>
        <taxon>Viridiplantae</taxon>
        <taxon>Streptophyta</taxon>
        <taxon>Embryophyta</taxon>
        <taxon>Tracheophyta</taxon>
        <taxon>Spermatophyta</taxon>
        <taxon>Magnoliopsida</taxon>
        <taxon>Liliopsida</taxon>
        <taxon>Zingiberales</taxon>
        <taxon>Musaceae</taxon>
        <taxon>Ensete</taxon>
    </lineage>
</organism>
<dbReference type="Proteomes" id="UP000287651">
    <property type="component" value="Unassembled WGS sequence"/>
</dbReference>
<name>A0A426WV72_ENSVE</name>
<evidence type="ECO:0000313" key="1">
    <source>
        <dbReference type="EMBL" id="RRT31140.1"/>
    </source>
</evidence>
<dbReference type="AlphaFoldDB" id="A0A426WV72"/>
<accession>A0A426WV72</accession>
<sequence>MVSRMRMVSQKNVKVINFAQSRVSIGFSCTVSEIQNTGLPCLISPLEVVQACFRKKIRRS</sequence>
<reference evidence="1 2" key="1">
    <citation type="journal article" date="2014" name="Agronomy (Basel)">
        <title>A Draft Genome Sequence for Ensete ventricosum, the Drought-Tolerant Tree Against Hunger.</title>
        <authorList>
            <person name="Harrison J."/>
            <person name="Moore K.A."/>
            <person name="Paszkiewicz K."/>
            <person name="Jones T."/>
            <person name="Grant M."/>
            <person name="Ambacheew D."/>
            <person name="Muzemil S."/>
            <person name="Studholme D.J."/>
        </authorList>
    </citation>
    <scope>NUCLEOTIDE SEQUENCE [LARGE SCALE GENOMIC DNA]</scope>
</reference>
<proteinExistence type="predicted"/>
<evidence type="ECO:0000313" key="2">
    <source>
        <dbReference type="Proteomes" id="UP000287651"/>
    </source>
</evidence>